<dbReference type="AlphaFoldDB" id="A8PTG8"/>
<protein>
    <submittedName>
        <fullName evidence="2">Uncharacterized protein</fullName>
    </submittedName>
</protein>
<dbReference type="KEGG" id="mgl:MGL_0422"/>
<gene>
    <name evidence="2" type="ORF">MGL_0422</name>
</gene>
<dbReference type="EMBL" id="AAYY01000001">
    <property type="protein sequence ID" value="EDP45433.1"/>
    <property type="molecule type" value="Genomic_DNA"/>
</dbReference>
<dbReference type="GO" id="GO:0009966">
    <property type="term" value="P:regulation of signal transduction"/>
    <property type="evidence" value="ECO:0007669"/>
    <property type="project" value="InterPro"/>
</dbReference>
<dbReference type="Proteomes" id="UP000008837">
    <property type="component" value="Unassembled WGS sequence"/>
</dbReference>
<comment type="caution">
    <text evidence="2">The sequence shown here is derived from an EMBL/GenBank/DDBJ whole genome shotgun (WGS) entry which is preliminary data.</text>
</comment>
<dbReference type="InParanoid" id="A8PTG8"/>
<dbReference type="OrthoDB" id="551302at2759"/>
<dbReference type="Pfam" id="PF04979">
    <property type="entry name" value="IPP-2"/>
    <property type="match status" value="1"/>
</dbReference>
<name>A8PTG8_MALGO</name>
<evidence type="ECO:0000313" key="3">
    <source>
        <dbReference type="Proteomes" id="UP000008837"/>
    </source>
</evidence>
<proteinExistence type="predicted"/>
<feature type="region of interest" description="Disordered" evidence="1">
    <location>
        <begin position="1"/>
        <end position="23"/>
    </location>
</feature>
<dbReference type="RefSeq" id="XP_001732647.1">
    <property type="nucleotide sequence ID" value="XM_001732595.1"/>
</dbReference>
<dbReference type="GeneID" id="5856953"/>
<keyword evidence="3" id="KW-1185">Reference proteome</keyword>
<sequence length="104" mass="11329">MGASHPMPAVSSSTDHADATHANTLANARSAQRTEELVHAVRPMPTSDAAPMQAPIDLNKINEELEDERARHSAFSEKRHQHYGNEAAALKMAAMLPDEDEDES</sequence>
<dbReference type="InterPro" id="IPR007062">
    <property type="entry name" value="PPI-2"/>
</dbReference>
<organism evidence="2 3">
    <name type="scientific">Malassezia globosa (strain ATCC MYA-4612 / CBS 7966)</name>
    <name type="common">Dandruff-associated fungus</name>
    <dbReference type="NCBI Taxonomy" id="425265"/>
    <lineage>
        <taxon>Eukaryota</taxon>
        <taxon>Fungi</taxon>
        <taxon>Dikarya</taxon>
        <taxon>Basidiomycota</taxon>
        <taxon>Ustilaginomycotina</taxon>
        <taxon>Malasseziomycetes</taxon>
        <taxon>Malasseziales</taxon>
        <taxon>Malasseziaceae</taxon>
        <taxon>Malassezia</taxon>
    </lineage>
</organism>
<evidence type="ECO:0000256" key="1">
    <source>
        <dbReference type="SAM" id="MobiDB-lite"/>
    </source>
</evidence>
<evidence type="ECO:0000313" key="2">
    <source>
        <dbReference type="EMBL" id="EDP45433.1"/>
    </source>
</evidence>
<dbReference type="VEuPathDB" id="FungiDB:MGL_0422"/>
<accession>A8PTG8</accession>
<reference evidence="2 3" key="1">
    <citation type="journal article" date="2007" name="Proc. Natl. Acad. Sci. U.S.A.">
        <title>Dandruff-associated Malassezia genomes reveal convergent and divergent virulence traits shared with plant and human fungal pathogens.</title>
        <authorList>
            <person name="Xu J."/>
            <person name="Saunders C.W."/>
            <person name="Hu P."/>
            <person name="Grant R.A."/>
            <person name="Boekhout T."/>
            <person name="Kuramae E.E."/>
            <person name="Kronstad J.W."/>
            <person name="Deangelis Y.M."/>
            <person name="Reeder N.L."/>
            <person name="Johnstone K.R."/>
            <person name="Leland M."/>
            <person name="Fieno A.M."/>
            <person name="Begley W.M."/>
            <person name="Sun Y."/>
            <person name="Lacey M.P."/>
            <person name="Chaudhary T."/>
            <person name="Keough T."/>
            <person name="Chu L."/>
            <person name="Sears R."/>
            <person name="Yuan B."/>
            <person name="Dawson T.L.Jr."/>
        </authorList>
    </citation>
    <scope>NUCLEOTIDE SEQUENCE [LARGE SCALE GENOMIC DNA]</scope>
    <source>
        <strain evidence="3">ATCC MYA-4612 / CBS 7966</strain>
    </source>
</reference>
<dbReference type="GO" id="GO:0004864">
    <property type="term" value="F:protein phosphatase inhibitor activity"/>
    <property type="evidence" value="ECO:0007669"/>
    <property type="project" value="InterPro"/>
</dbReference>
<dbReference type="STRING" id="425265.A8PTG8"/>